<dbReference type="EMBL" id="KV454296">
    <property type="protein sequence ID" value="ODQ71975.1"/>
    <property type="molecule type" value="Genomic_DNA"/>
</dbReference>
<dbReference type="PANTHER" id="PTHR12975:SF6">
    <property type="entry name" value="TRAFFICKING PROTEIN PARTICLE COMPLEX SUBUNIT 8"/>
    <property type="match status" value="1"/>
</dbReference>
<reference evidence="2 3" key="1">
    <citation type="journal article" date="2016" name="Proc. Natl. Acad. Sci. U.S.A.">
        <title>Comparative genomics of biotechnologically important yeasts.</title>
        <authorList>
            <person name="Riley R."/>
            <person name="Haridas S."/>
            <person name="Wolfe K.H."/>
            <person name="Lopes M.R."/>
            <person name="Hittinger C.T."/>
            <person name="Goeker M."/>
            <person name="Salamov A.A."/>
            <person name="Wisecaver J.H."/>
            <person name="Long T.M."/>
            <person name="Calvey C.H."/>
            <person name="Aerts A.L."/>
            <person name="Barry K.W."/>
            <person name="Choi C."/>
            <person name="Clum A."/>
            <person name="Coughlan A.Y."/>
            <person name="Deshpande S."/>
            <person name="Douglass A.P."/>
            <person name="Hanson S.J."/>
            <person name="Klenk H.-P."/>
            <person name="LaButti K.M."/>
            <person name="Lapidus A."/>
            <person name="Lindquist E.A."/>
            <person name="Lipzen A.M."/>
            <person name="Meier-Kolthoff J.P."/>
            <person name="Ohm R.A."/>
            <person name="Otillar R.P."/>
            <person name="Pangilinan J.L."/>
            <person name="Peng Y."/>
            <person name="Rokas A."/>
            <person name="Rosa C.A."/>
            <person name="Scheuner C."/>
            <person name="Sibirny A.A."/>
            <person name="Slot J.C."/>
            <person name="Stielow J.B."/>
            <person name="Sun H."/>
            <person name="Kurtzman C.P."/>
            <person name="Blackwell M."/>
            <person name="Grigoriev I.V."/>
            <person name="Jeffries T.W."/>
        </authorList>
    </citation>
    <scope>NUCLEOTIDE SEQUENCE [LARGE SCALE GENOMIC DNA]</scope>
    <source>
        <strain evidence="2 3">NRRL Y-11557</strain>
    </source>
</reference>
<evidence type="ECO:0000256" key="1">
    <source>
        <dbReference type="SAM" id="MobiDB-lite"/>
    </source>
</evidence>
<evidence type="ECO:0000313" key="3">
    <source>
        <dbReference type="Proteomes" id="UP000094385"/>
    </source>
</evidence>
<organism evidence="2 3">
    <name type="scientific">Lipomyces starkeyi NRRL Y-11557</name>
    <dbReference type="NCBI Taxonomy" id="675824"/>
    <lineage>
        <taxon>Eukaryota</taxon>
        <taxon>Fungi</taxon>
        <taxon>Dikarya</taxon>
        <taxon>Ascomycota</taxon>
        <taxon>Saccharomycotina</taxon>
        <taxon>Lipomycetes</taxon>
        <taxon>Lipomycetales</taxon>
        <taxon>Lipomycetaceae</taxon>
        <taxon>Lipomyces</taxon>
    </lineage>
</organism>
<dbReference type="AlphaFoldDB" id="A0A1E3Q2P0"/>
<dbReference type="GO" id="GO:1990072">
    <property type="term" value="C:TRAPPIII protein complex"/>
    <property type="evidence" value="ECO:0007669"/>
    <property type="project" value="TreeGrafter"/>
</dbReference>
<accession>A0A1E3Q2P0</accession>
<gene>
    <name evidence="2" type="ORF">LIPSTDRAFT_313736</name>
</gene>
<feature type="compositionally biased region" description="Polar residues" evidence="1">
    <location>
        <begin position="1"/>
        <end position="14"/>
    </location>
</feature>
<dbReference type="InterPro" id="IPR024420">
    <property type="entry name" value="TRAPP_III_complex_Trs85"/>
</dbReference>
<evidence type="ECO:0000313" key="2">
    <source>
        <dbReference type="EMBL" id="ODQ71975.1"/>
    </source>
</evidence>
<dbReference type="Proteomes" id="UP000094385">
    <property type="component" value="Unassembled WGS sequence"/>
</dbReference>
<proteinExistence type="predicted"/>
<dbReference type="STRING" id="675824.A0A1E3Q2P0"/>
<protein>
    <submittedName>
        <fullName evidence="2">Uncharacterized protein</fullName>
    </submittedName>
</protein>
<dbReference type="Pfam" id="PF12739">
    <property type="entry name" value="TRAPPC-Trs85"/>
    <property type="match status" value="1"/>
</dbReference>
<dbReference type="OrthoDB" id="203724at2759"/>
<name>A0A1E3Q2P0_LIPST</name>
<keyword evidence="3" id="KW-1185">Reference proteome</keyword>
<sequence length="656" mass="72110">MASIPTSLSETSVPDSGFTGLDRSRILAHPQSATDTPTSPSPAPSLSLSLSSFLIGHPAALSGGPASPSNAVSPSHLSAIASLVAQSFAPRVSIFASNDANEFARDKGFASVIDLFRPFGDVVPGPVVVRDTQGISTTLDDFGIRFTSSALFPSTQTSHQQSPTKLRKEPAAPCFDLQDLDTLLDIYLDKGMRYFVTDLNAPPTTLHDDLYYKFLQRLLASPPVSAHESFSHPVAGIIAISSRNPQPIETLSSLYKAGNDASVPSYMSKDYLRYYVLVHDEDHSDLERSIALFERMKRHFGIHCHMVRLRSIKADLSSSEPIAQLPPSQWISAAEEIALLKSPPESAERYIFESDVQHMRAFAQELVVKSLVPFMERCIATWNDQIAASRRGLTGRFFSASRRLLGSNNRGLGSGTAHSATSGNYDPITGSYGFMTAESQMRKLADYAFMLRDWKLAHSTYDLLRKDFLNDKAWKYHAGSQEMAAASLILSGMPLSSKTRADTLEPLLDSATYSYISRCSQPTYALRTILISSELLRSRGGGAADDAARWLMKAISEKLMGNLAHALIIERVSACYSIRKGVGSQGWGNRRRKAAFWQLVAAKEWVSLDKKQHARLCLDEAGENVYDALDWTDEPGQLLFELRHSTESMVYDSSVS</sequence>
<dbReference type="PANTHER" id="PTHR12975">
    <property type="entry name" value="TRANSPORT PROTEIN TRAPP"/>
    <property type="match status" value="1"/>
</dbReference>
<feature type="region of interest" description="Disordered" evidence="1">
    <location>
        <begin position="1"/>
        <end position="21"/>
    </location>
</feature>